<dbReference type="Proteomes" id="UP000525686">
    <property type="component" value="Unassembled WGS sequence"/>
</dbReference>
<reference evidence="2" key="1">
    <citation type="submission" date="2020-05" db="EMBL/GenBank/DDBJ databases">
        <title>Classification of alakaliphilic streptomycetes isolated from an alkaline soil next to Lonar Crater, India and a proposal for the recognition of Streptomyces alkaliterrae sp. nov.</title>
        <authorList>
            <person name="Golinska P."/>
        </authorList>
    </citation>
    <scope>NUCLEOTIDE SEQUENCE [LARGE SCALE GENOMIC DNA]</scope>
    <source>
        <strain evidence="2">OF3</strain>
    </source>
</reference>
<proteinExistence type="predicted"/>
<accession>A0A7W3WGK1</accession>
<dbReference type="RefSeq" id="WP_181353135.1">
    <property type="nucleotide sequence ID" value="NZ_JABJWZ010000001.1"/>
</dbReference>
<comment type="caution">
    <text evidence="1">The sequence shown here is derived from an EMBL/GenBank/DDBJ whole genome shotgun (WGS) entry which is preliminary data.</text>
</comment>
<sequence length="91" mass="10359">MTIPPFPTEATTDYTHRYYPPVYRNQVLWALRHTHEPVTAATLANALLPAHMPSAITQTGRALRQLEARGDATRDHGRPWIGPDYWRAAPR</sequence>
<name>A0A7W3WGK1_9ACTN</name>
<dbReference type="AlphaFoldDB" id="A0A7W3WGK1"/>
<protein>
    <recommendedName>
        <fullName evidence="3">MarR family transcriptional regulator</fullName>
    </recommendedName>
</protein>
<gene>
    <name evidence="1" type="ORF">H3146_00060</name>
</gene>
<dbReference type="EMBL" id="JABJWZ010000001">
    <property type="protein sequence ID" value="MBB1251765.1"/>
    <property type="molecule type" value="Genomic_DNA"/>
</dbReference>
<organism evidence="1 2">
    <name type="scientific">Streptomyces alkaliterrae</name>
    <dbReference type="NCBI Taxonomy" id="2213162"/>
    <lineage>
        <taxon>Bacteria</taxon>
        <taxon>Bacillati</taxon>
        <taxon>Actinomycetota</taxon>
        <taxon>Actinomycetes</taxon>
        <taxon>Kitasatosporales</taxon>
        <taxon>Streptomycetaceae</taxon>
        <taxon>Streptomyces</taxon>
    </lineage>
</organism>
<evidence type="ECO:0000313" key="2">
    <source>
        <dbReference type="Proteomes" id="UP000525686"/>
    </source>
</evidence>
<evidence type="ECO:0000313" key="1">
    <source>
        <dbReference type="EMBL" id="MBB1251765.1"/>
    </source>
</evidence>
<evidence type="ECO:0008006" key="3">
    <source>
        <dbReference type="Google" id="ProtNLM"/>
    </source>
</evidence>